<evidence type="ECO:0000313" key="2">
    <source>
        <dbReference type="Proteomes" id="UP000178428"/>
    </source>
</evidence>
<evidence type="ECO:0000313" key="1">
    <source>
        <dbReference type="EMBL" id="OGZ30356.1"/>
    </source>
</evidence>
<proteinExistence type="predicted"/>
<reference evidence="1 2" key="1">
    <citation type="journal article" date="2016" name="Nat. Commun.">
        <title>Thousands of microbial genomes shed light on interconnected biogeochemical processes in an aquifer system.</title>
        <authorList>
            <person name="Anantharaman K."/>
            <person name="Brown C.T."/>
            <person name="Hug L.A."/>
            <person name="Sharon I."/>
            <person name="Castelle C.J."/>
            <person name="Probst A.J."/>
            <person name="Thomas B.C."/>
            <person name="Singh A."/>
            <person name="Wilkins M.J."/>
            <person name="Karaoz U."/>
            <person name="Brodie E.L."/>
            <person name="Williams K.H."/>
            <person name="Hubbard S.S."/>
            <person name="Banfield J.F."/>
        </authorList>
    </citation>
    <scope>NUCLEOTIDE SEQUENCE [LARGE SCALE GENOMIC DNA]</scope>
</reference>
<dbReference type="Proteomes" id="UP000178428">
    <property type="component" value="Unassembled WGS sequence"/>
</dbReference>
<sequence>MAKNQKGGCALLFTASVLFFKRILAKNFGCNSLVLIGLWPIEVSVLLHTNKPKRRNSMTKITIYGGSFHPSVVAELVLSLERREKIMSSQFAN</sequence>
<comment type="caution">
    <text evidence="1">The sequence shown here is derived from an EMBL/GenBank/DDBJ whole genome shotgun (WGS) entry which is preliminary data.</text>
</comment>
<protein>
    <submittedName>
        <fullName evidence="1">Uncharacterized protein</fullName>
    </submittedName>
</protein>
<dbReference type="STRING" id="1801725.A3J00_02800"/>
<accession>A0A1G2EX10</accession>
<gene>
    <name evidence="1" type="ORF">A3J00_02800</name>
</gene>
<organism evidence="1 2">
    <name type="scientific">Candidatus Niyogibacteria bacterium RIFCSPLOWO2_02_FULL_45_13</name>
    <dbReference type="NCBI Taxonomy" id="1801725"/>
    <lineage>
        <taxon>Bacteria</taxon>
        <taxon>Candidatus Niyogiibacteriota</taxon>
    </lineage>
</organism>
<dbReference type="AlphaFoldDB" id="A0A1G2EX10"/>
<name>A0A1G2EX10_9BACT</name>
<dbReference type="EMBL" id="MHMR01000023">
    <property type="protein sequence ID" value="OGZ30356.1"/>
    <property type="molecule type" value="Genomic_DNA"/>
</dbReference>